<sequence>MPQMLPLNWMILYFYFLIIYMIFIIINYTYNYYIANNLKPQNIFLNKSLTWKW</sequence>
<keyword evidence="4 12" id="KW-0813">Transport</keyword>
<evidence type="ECO:0000256" key="8">
    <source>
        <dbReference type="ARBA" id="ARBA00022989"/>
    </source>
</evidence>
<evidence type="ECO:0000256" key="12">
    <source>
        <dbReference type="RuleBase" id="RU003661"/>
    </source>
</evidence>
<dbReference type="Pfam" id="PF00895">
    <property type="entry name" value="ATP-synt_8"/>
    <property type="match status" value="1"/>
</dbReference>
<evidence type="ECO:0000256" key="9">
    <source>
        <dbReference type="ARBA" id="ARBA00023065"/>
    </source>
</evidence>
<evidence type="ECO:0000256" key="13">
    <source>
        <dbReference type="SAM" id="Phobius"/>
    </source>
</evidence>
<keyword evidence="10 12" id="KW-0496">Mitochondrion</keyword>
<dbReference type="GO" id="GO:0045259">
    <property type="term" value="C:proton-transporting ATP synthase complex"/>
    <property type="evidence" value="ECO:0007669"/>
    <property type="project" value="UniProtKB-KW"/>
</dbReference>
<dbReference type="EMBL" id="MT584161">
    <property type="protein sequence ID" value="QLY89686.1"/>
    <property type="molecule type" value="Genomic_DNA"/>
</dbReference>
<comment type="similarity">
    <text evidence="2 12">Belongs to the ATPase protein 8 family.</text>
</comment>
<gene>
    <name evidence="14" type="primary">ATP8</name>
</gene>
<evidence type="ECO:0000313" key="14">
    <source>
        <dbReference type="EMBL" id="QLY89686.1"/>
    </source>
</evidence>
<dbReference type="GO" id="GO:0015078">
    <property type="term" value="F:proton transmembrane transporter activity"/>
    <property type="evidence" value="ECO:0007669"/>
    <property type="project" value="InterPro"/>
</dbReference>
<keyword evidence="5 12" id="KW-0138">CF(0)</keyword>
<geneLocation type="mitochondrion" evidence="14"/>
<dbReference type="GO" id="GO:0031966">
    <property type="term" value="C:mitochondrial membrane"/>
    <property type="evidence" value="ECO:0007669"/>
    <property type="project" value="UniProtKB-SubCell"/>
</dbReference>
<keyword evidence="6 12" id="KW-0812">Transmembrane</keyword>
<evidence type="ECO:0000256" key="11">
    <source>
        <dbReference type="ARBA" id="ARBA00023136"/>
    </source>
</evidence>
<evidence type="ECO:0000256" key="10">
    <source>
        <dbReference type="ARBA" id="ARBA00023128"/>
    </source>
</evidence>
<evidence type="ECO:0000256" key="2">
    <source>
        <dbReference type="ARBA" id="ARBA00008892"/>
    </source>
</evidence>
<keyword evidence="11 13" id="KW-0472">Membrane</keyword>
<name>A0A7D6ZUF0_9NEOP</name>
<protein>
    <recommendedName>
        <fullName evidence="12">ATP synthase complex subunit 8</fullName>
    </recommendedName>
</protein>
<evidence type="ECO:0000256" key="4">
    <source>
        <dbReference type="ARBA" id="ARBA00022448"/>
    </source>
</evidence>
<comment type="subcellular location">
    <subcellularLocation>
        <location evidence="1 12">Mitochondrion membrane</location>
        <topology evidence="1 12">Single-pass membrane protein</topology>
    </subcellularLocation>
</comment>
<reference evidence="14" key="1">
    <citation type="submission" date="2020-06" db="EMBL/GenBank/DDBJ databases">
        <title>DNAmark Project.</title>
        <authorList>
            <person name="Leerhoei F."/>
        </authorList>
    </citation>
    <scope>NUCLEOTIDE SEQUENCE</scope>
    <source>
        <strain evidence="14">DM1319</strain>
    </source>
</reference>
<evidence type="ECO:0000256" key="7">
    <source>
        <dbReference type="ARBA" id="ARBA00022781"/>
    </source>
</evidence>
<evidence type="ECO:0000256" key="1">
    <source>
        <dbReference type="ARBA" id="ARBA00004304"/>
    </source>
</evidence>
<feature type="transmembrane region" description="Helical" evidence="13">
    <location>
        <begin position="12"/>
        <end position="30"/>
    </location>
</feature>
<evidence type="ECO:0000256" key="5">
    <source>
        <dbReference type="ARBA" id="ARBA00022547"/>
    </source>
</evidence>
<evidence type="ECO:0000256" key="6">
    <source>
        <dbReference type="ARBA" id="ARBA00022692"/>
    </source>
</evidence>
<dbReference type="AlphaFoldDB" id="A0A7D6ZUF0"/>
<keyword evidence="7 12" id="KW-0375">Hydrogen ion transport</keyword>
<organism evidence="14">
    <name type="scientific">Beraeodes minutus</name>
    <dbReference type="NCBI Taxonomy" id="425955"/>
    <lineage>
        <taxon>Eukaryota</taxon>
        <taxon>Metazoa</taxon>
        <taxon>Ecdysozoa</taxon>
        <taxon>Arthropoda</taxon>
        <taxon>Hexapoda</taxon>
        <taxon>Insecta</taxon>
        <taxon>Pterygota</taxon>
        <taxon>Neoptera</taxon>
        <taxon>Endopterygota</taxon>
        <taxon>Trichoptera</taxon>
        <taxon>Integripalpia</taxon>
        <taxon>Brevitentoria</taxon>
        <taxon>Sericostomatoidea</taxon>
        <taxon>Beraeidae</taxon>
        <taxon>Beraeodes</taxon>
    </lineage>
</organism>
<dbReference type="GO" id="GO:0015986">
    <property type="term" value="P:proton motive force-driven ATP synthesis"/>
    <property type="evidence" value="ECO:0007669"/>
    <property type="project" value="InterPro"/>
</dbReference>
<evidence type="ECO:0000256" key="3">
    <source>
        <dbReference type="ARBA" id="ARBA00011291"/>
    </source>
</evidence>
<dbReference type="InterPro" id="IPR001421">
    <property type="entry name" value="ATP8_metazoa"/>
</dbReference>
<proteinExistence type="inferred from homology"/>
<comment type="subunit">
    <text evidence="3">F-type ATPases have 2 components, CF(1) - the catalytic core - and CF(0) - the membrane proton channel.</text>
</comment>
<keyword evidence="9 12" id="KW-0406">Ion transport</keyword>
<keyword evidence="8 13" id="KW-1133">Transmembrane helix</keyword>
<accession>A0A7D6ZUF0</accession>